<feature type="compositionally biased region" description="Acidic residues" evidence="1">
    <location>
        <begin position="66"/>
        <end position="79"/>
    </location>
</feature>
<feature type="region of interest" description="Disordered" evidence="1">
    <location>
        <begin position="55"/>
        <end position="96"/>
    </location>
</feature>
<proteinExistence type="predicted"/>
<accession>A0A9Q3L562</accession>
<dbReference type="OrthoDB" id="413361at2759"/>
<organism evidence="2 3">
    <name type="scientific">Austropuccinia psidii MF-1</name>
    <dbReference type="NCBI Taxonomy" id="1389203"/>
    <lineage>
        <taxon>Eukaryota</taxon>
        <taxon>Fungi</taxon>
        <taxon>Dikarya</taxon>
        <taxon>Basidiomycota</taxon>
        <taxon>Pucciniomycotina</taxon>
        <taxon>Pucciniomycetes</taxon>
        <taxon>Pucciniales</taxon>
        <taxon>Sphaerophragmiaceae</taxon>
        <taxon>Austropuccinia</taxon>
    </lineage>
</organism>
<comment type="caution">
    <text evidence="2">The sequence shown here is derived from an EMBL/GenBank/DDBJ whole genome shotgun (WGS) entry which is preliminary data.</text>
</comment>
<gene>
    <name evidence="2" type="ORF">O181_132604</name>
</gene>
<sequence length="114" mass="12966">TKKVYTSRHVVFFENDFLSLESNPEPDNAFPGPSGNDFSEDQDKEYFECNEEQVKLEPGHANSFESESESNSEGSEDMEPPSKKRIKVIGPRNPTLINSKIDKENILPYSRRPA</sequence>
<dbReference type="AlphaFoldDB" id="A0A9Q3L562"/>
<name>A0A9Q3L562_9BASI</name>
<feature type="region of interest" description="Disordered" evidence="1">
    <location>
        <begin position="21"/>
        <end position="42"/>
    </location>
</feature>
<protein>
    <submittedName>
        <fullName evidence="2">Uncharacterized protein</fullName>
    </submittedName>
</protein>
<dbReference type="Proteomes" id="UP000765509">
    <property type="component" value="Unassembled WGS sequence"/>
</dbReference>
<dbReference type="EMBL" id="AVOT02151004">
    <property type="protein sequence ID" value="MBW0592889.1"/>
    <property type="molecule type" value="Genomic_DNA"/>
</dbReference>
<evidence type="ECO:0000256" key="1">
    <source>
        <dbReference type="SAM" id="MobiDB-lite"/>
    </source>
</evidence>
<evidence type="ECO:0000313" key="3">
    <source>
        <dbReference type="Proteomes" id="UP000765509"/>
    </source>
</evidence>
<reference evidence="2" key="1">
    <citation type="submission" date="2021-03" db="EMBL/GenBank/DDBJ databases">
        <title>Draft genome sequence of rust myrtle Austropuccinia psidii MF-1, a brazilian biotype.</title>
        <authorList>
            <person name="Quecine M.C."/>
            <person name="Pachon D.M.R."/>
            <person name="Bonatelli M.L."/>
            <person name="Correr F.H."/>
            <person name="Franceschini L.M."/>
            <person name="Leite T.F."/>
            <person name="Margarido G.R.A."/>
            <person name="Almeida C.A."/>
            <person name="Ferrarezi J.A."/>
            <person name="Labate C.A."/>
        </authorList>
    </citation>
    <scope>NUCLEOTIDE SEQUENCE</scope>
    <source>
        <strain evidence="2">MF-1</strain>
    </source>
</reference>
<feature type="non-terminal residue" evidence="2">
    <location>
        <position position="1"/>
    </location>
</feature>
<evidence type="ECO:0000313" key="2">
    <source>
        <dbReference type="EMBL" id="MBW0592889.1"/>
    </source>
</evidence>
<keyword evidence="3" id="KW-1185">Reference proteome</keyword>